<organism evidence="3">
    <name type="scientific">marine metagenome</name>
    <dbReference type="NCBI Taxonomy" id="408172"/>
    <lineage>
        <taxon>unclassified sequences</taxon>
        <taxon>metagenomes</taxon>
        <taxon>ecological metagenomes</taxon>
    </lineage>
</organism>
<dbReference type="Gene3D" id="3.40.250.10">
    <property type="entry name" value="Rhodanese-like domain"/>
    <property type="match status" value="1"/>
</dbReference>
<dbReference type="SMART" id="SM00450">
    <property type="entry name" value="RHOD"/>
    <property type="match status" value="1"/>
</dbReference>
<dbReference type="EMBL" id="UINC01008321">
    <property type="protein sequence ID" value="SVA37480.1"/>
    <property type="molecule type" value="Genomic_DNA"/>
</dbReference>
<sequence>MKARIEENDADPPVILDARLKYPYEHSTVMLPGALRVDPEGAQPPAGLSNDRDIVTYDSDPEELVSARVAAMLIRQGFRACALEGGIADWVTAKFPTDEKDAPKQAPPKAGGLKG</sequence>
<evidence type="ECO:0000256" key="1">
    <source>
        <dbReference type="SAM" id="MobiDB-lite"/>
    </source>
</evidence>
<dbReference type="InterPro" id="IPR001763">
    <property type="entry name" value="Rhodanese-like_dom"/>
</dbReference>
<gene>
    <name evidence="3" type="ORF">METZ01_LOCUS90334</name>
</gene>
<dbReference type="InterPro" id="IPR036873">
    <property type="entry name" value="Rhodanese-like_dom_sf"/>
</dbReference>
<protein>
    <recommendedName>
        <fullName evidence="2">Rhodanese domain-containing protein</fullName>
    </recommendedName>
</protein>
<feature type="region of interest" description="Disordered" evidence="1">
    <location>
        <begin position="95"/>
        <end position="115"/>
    </location>
</feature>
<dbReference type="SUPFAM" id="SSF52821">
    <property type="entry name" value="Rhodanese/Cell cycle control phosphatase"/>
    <property type="match status" value="1"/>
</dbReference>
<feature type="region of interest" description="Disordered" evidence="1">
    <location>
        <begin position="35"/>
        <end position="54"/>
    </location>
</feature>
<proteinExistence type="predicted"/>
<evidence type="ECO:0000313" key="3">
    <source>
        <dbReference type="EMBL" id="SVA37480.1"/>
    </source>
</evidence>
<feature type="domain" description="Rhodanese" evidence="2">
    <location>
        <begin position="9"/>
        <end position="99"/>
    </location>
</feature>
<dbReference type="PROSITE" id="PS50206">
    <property type="entry name" value="RHODANESE_3"/>
    <property type="match status" value="1"/>
</dbReference>
<dbReference type="Pfam" id="PF00581">
    <property type="entry name" value="Rhodanese"/>
    <property type="match status" value="1"/>
</dbReference>
<dbReference type="AlphaFoldDB" id="A0A381VAV7"/>
<accession>A0A381VAV7</accession>
<name>A0A381VAV7_9ZZZZ</name>
<reference evidence="3" key="1">
    <citation type="submission" date="2018-05" db="EMBL/GenBank/DDBJ databases">
        <authorList>
            <person name="Lanie J.A."/>
            <person name="Ng W.-L."/>
            <person name="Kazmierczak K.M."/>
            <person name="Andrzejewski T.M."/>
            <person name="Davidsen T.M."/>
            <person name="Wayne K.J."/>
            <person name="Tettelin H."/>
            <person name="Glass J.I."/>
            <person name="Rusch D."/>
            <person name="Podicherti R."/>
            <person name="Tsui H.-C.T."/>
            <person name="Winkler M.E."/>
        </authorList>
    </citation>
    <scope>NUCLEOTIDE SEQUENCE</scope>
</reference>
<evidence type="ECO:0000259" key="2">
    <source>
        <dbReference type="PROSITE" id="PS50206"/>
    </source>
</evidence>